<dbReference type="AlphaFoldDB" id="A0A154LCT4"/>
<dbReference type="PANTHER" id="PTHR43130:SF2">
    <property type="entry name" value="DJ-1_PFPI DOMAIN-CONTAINING PROTEIN"/>
    <property type="match status" value="1"/>
</dbReference>
<dbReference type="SUPFAM" id="SSF52317">
    <property type="entry name" value="Class I glutamine amidotransferase-like"/>
    <property type="match status" value="1"/>
</dbReference>
<dbReference type="OrthoDB" id="3210279at2"/>
<protein>
    <submittedName>
        <fullName evidence="2">AraC family transcriptional regulator</fullName>
    </submittedName>
</protein>
<dbReference type="Proteomes" id="UP000076335">
    <property type="component" value="Unassembled WGS sequence"/>
</dbReference>
<dbReference type="PANTHER" id="PTHR43130">
    <property type="entry name" value="ARAC-FAMILY TRANSCRIPTIONAL REGULATOR"/>
    <property type="match status" value="1"/>
</dbReference>
<comment type="caution">
    <text evidence="2">The sequence shown here is derived from an EMBL/GenBank/DDBJ whole genome shotgun (WGS) entry which is preliminary data.</text>
</comment>
<evidence type="ECO:0000313" key="2">
    <source>
        <dbReference type="EMBL" id="KZB69200.1"/>
    </source>
</evidence>
<dbReference type="InterPro" id="IPR052158">
    <property type="entry name" value="INH-QAR"/>
</dbReference>
<accession>A0A154LCT4</accession>
<dbReference type="GO" id="GO:0006355">
    <property type="term" value="P:regulation of DNA-templated transcription"/>
    <property type="evidence" value="ECO:0007669"/>
    <property type="project" value="TreeGrafter"/>
</dbReference>
<dbReference type="RefSeq" id="WP_062948329.1">
    <property type="nucleotide sequence ID" value="NZ_LPVY01000002.1"/>
</dbReference>
<dbReference type="InterPro" id="IPR002818">
    <property type="entry name" value="DJ-1/PfpI"/>
</dbReference>
<proteinExistence type="predicted"/>
<gene>
    <name evidence="2" type="ORF">AUP42_09980</name>
</gene>
<reference evidence="2 3" key="1">
    <citation type="submission" date="2015-12" db="EMBL/GenBank/DDBJ databases">
        <title>Genome sequence of Thalassospira lucentensis MCCC 1A02072.</title>
        <authorList>
            <person name="Lu L."/>
            <person name="Lai Q."/>
            <person name="Shao Z."/>
            <person name="Qian P."/>
        </authorList>
    </citation>
    <scope>NUCLEOTIDE SEQUENCE [LARGE SCALE GENOMIC DNA]</scope>
    <source>
        <strain evidence="2 3">MCCC 1A02072</strain>
    </source>
</reference>
<dbReference type="InterPro" id="IPR029062">
    <property type="entry name" value="Class_I_gatase-like"/>
</dbReference>
<organism evidence="2 3">
    <name type="scientific">Thalassospira lucentensis</name>
    <dbReference type="NCBI Taxonomy" id="168935"/>
    <lineage>
        <taxon>Bacteria</taxon>
        <taxon>Pseudomonadati</taxon>
        <taxon>Pseudomonadota</taxon>
        <taxon>Alphaproteobacteria</taxon>
        <taxon>Rhodospirillales</taxon>
        <taxon>Thalassospiraceae</taxon>
        <taxon>Thalassospira</taxon>
    </lineage>
</organism>
<sequence>MEIAIVTLDGFNELDSFVALSILNRARGNGLRAVITGTGQSVTSMNGVEVTIQEPLSFTATADVVLFGSGIHTRDHINDPDLMAQINLDPSRQMIGAQCSGVLFLHKLGLLPATITTDTKTRSLLARTDTVLEDRPLVAQGNIVTSGGCLSSQYLAGWVLARALGTDRAMSILEYVAPVGQKSQFTKQARDIIVPQLDVPAKRPLYC</sequence>
<evidence type="ECO:0000259" key="1">
    <source>
        <dbReference type="Pfam" id="PF01965"/>
    </source>
</evidence>
<feature type="domain" description="DJ-1/PfpI" evidence="1">
    <location>
        <begin position="2"/>
        <end position="151"/>
    </location>
</feature>
<name>A0A154LCT4_9PROT</name>
<evidence type="ECO:0000313" key="3">
    <source>
        <dbReference type="Proteomes" id="UP000076335"/>
    </source>
</evidence>
<dbReference type="EMBL" id="LPVY01000002">
    <property type="protein sequence ID" value="KZB69200.1"/>
    <property type="molecule type" value="Genomic_DNA"/>
</dbReference>
<dbReference type="Gene3D" id="3.40.50.880">
    <property type="match status" value="1"/>
</dbReference>
<dbReference type="Pfam" id="PF01965">
    <property type="entry name" value="DJ-1_PfpI"/>
    <property type="match status" value="1"/>
</dbReference>